<dbReference type="Pfam" id="PF03478">
    <property type="entry name" value="Beta-prop_KIB1-4"/>
    <property type="match status" value="1"/>
</dbReference>
<dbReference type="Proteomes" id="UP000026961">
    <property type="component" value="Chromosome 4"/>
</dbReference>
<dbReference type="SUPFAM" id="SSF81383">
    <property type="entry name" value="F-box domain"/>
    <property type="match status" value="1"/>
</dbReference>
<keyword evidence="4" id="KW-1185">Reference proteome</keyword>
<evidence type="ECO:0000313" key="3">
    <source>
        <dbReference type="EnsemblPlants" id="OGLUM04G07320.1"/>
    </source>
</evidence>
<accession>A0A0D9ZIW9</accession>
<dbReference type="InterPro" id="IPR036047">
    <property type="entry name" value="F-box-like_dom_sf"/>
</dbReference>
<dbReference type="AlphaFoldDB" id="A0A0D9ZIW9"/>
<dbReference type="PANTHER" id="PTHR33110:SF23">
    <property type="entry name" value="OS04G0316800 PROTEIN"/>
    <property type="match status" value="1"/>
</dbReference>
<evidence type="ECO:0000259" key="2">
    <source>
        <dbReference type="Pfam" id="PF03478"/>
    </source>
</evidence>
<dbReference type="HOGENOM" id="CLU_019286_3_1_1"/>
<dbReference type="EnsemblPlants" id="OGLUM04G07320.1">
    <property type="protein sequence ID" value="OGLUM04G07320.1"/>
    <property type="gene ID" value="OGLUM04G07320"/>
</dbReference>
<evidence type="ECO:0000256" key="1">
    <source>
        <dbReference type="SAM" id="MobiDB-lite"/>
    </source>
</evidence>
<reference evidence="3" key="1">
    <citation type="submission" date="2015-04" db="UniProtKB">
        <authorList>
            <consortium name="EnsemblPlants"/>
        </authorList>
    </citation>
    <scope>IDENTIFICATION</scope>
</reference>
<sequence>MKPPVAMDSAGGNSGKLFDEMPPRSSDRGCPRSPSPAAMEHGFDRQCVVLGGMPKKRSRLELDAGLSRWAGLQPDILGIVLHFLPCLADRARMRSVCRHWRASANGHVLPPPLPLLVLPGVTPNKDRSDEYNRDADGDCFLVNVFSRKVIRLPQLCHMRYNFPAYSSKTLRIINGSVGEDNGGLMVSRVKRCLSELPLHHPYQEGGAISCNMVVWRGELLLIIRHYSDNYRDREVLKVEVFALDVNTNPYGLTEIHSLNGDCIFVGLGGCKSFPAGLHHGVEGDHIYFVPDDWKPYDTFVYSMRDGKMRSFAVKLLASEFDVDQLSRDFPVWLLPTE</sequence>
<dbReference type="Gene3D" id="1.20.1280.50">
    <property type="match status" value="1"/>
</dbReference>
<organism evidence="3">
    <name type="scientific">Oryza glumipatula</name>
    <dbReference type="NCBI Taxonomy" id="40148"/>
    <lineage>
        <taxon>Eukaryota</taxon>
        <taxon>Viridiplantae</taxon>
        <taxon>Streptophyta</taxon>
        <taxon>Embryophyta</taxon>
        <taxon>Tracheophyta</taxon>
        <taxon>Spermatophyta</taxon>
        <taxon>Magnoliopsida</taxon>
        <taxon>Liliopsida</taxon>
        <taxon>Poales</taxon>
        <taxon>Poaceae</taxon>
        <taxon>BOP clade</taxon>
        <taxon>Oryzoideae</taxon>
        <taxon>Oryzeae</taxon>
        <taxon>Oryzinae</taxon>
        <taxon>Oryza</taxon>
    </lineage>
</organism>
<reference evidence="3" key="2">
    <citation type="submission" date="2018-05" db="EMBL/GenBank/DDBJ databases">
        <title>OgluRS3 (Oryza glumaepatula Reference Sequence Version 3).</title>
        <authorList>
            <person name="Zhang J."/>
            <person name="Kudrna D."/>
            <person name="Lee S."/>
            <person name="Talag J."/>
            <person name="Welchert J."/>
            <person name="Wing R.A."/>
        </authorList>
    </citation>
    <scope>NUCLEOTIDE SEQUENCE [LARGE SCALE GENOMIC DNA]</scope>
</reference>
<feature type="domain" description="KIB1-4 beta-propeller" evidence="2">
    <location>
        <begin position="190"/>
        <end position="302"/>
    </location>
</feature>
<dbReference type="Gramene" id="OGLUM04G07320.1">
    <property type="protein sequence ID" value="OGLUM04G07320.1"/>
    <property type="gene ID" value="OGLUM04G07320"/>
</dbReference>
<proteinExistence type="predicted"/>
<feature type="region of interest" description="Disordered" evidence="1">
    <location>
        <begin position="1"/>
        <end position="39"/>
    </location>
</feature>
<evidence type="ECO:0000313" key="4">
    <source>
        <dbReference type="Proteomes" id="UP000026961"/>
    </source>
</evidence>
<dbReference type="PANTHER" id="PTHR33110">
    <property type="entry name" value="F-BOX/KELCH-REPEAT PROTEIN-RELATED"/>
    <property type="match status" value="1"/>
</dbReference>
<protein>
    <recommendedName>
        <fullName evidence="2">KIB1-4 beta-propeller domain-containing protein</fullName>
    </recommendedName>
</protein>
<dbReference type="InterPro" id="IPR005174">
    <property type="entry name" value="KIB1-4_b-propeller"/>
</dbReference>
<feature type="compositionally biased region" description="Basic and acidic residues" evidence="1">
    <location>
        <begin position="17"/>
        <end position="30"/>
    </location>
</feature>
<name>A0A0D9ZIW9_9ORYZ</name>